<accession>A0A834LWR2</accession>
<evidence type="ECO:0000313" key="2">
    <source>
        <dbReference type="EMBL" id="KAF7151350.1"/>
    </source>
</evidence>
<keyword evidence="3" id="KW-1185">Reference proteome</keyword>
<protein>
    <recommendedName>
        <fullName evidence="4">DUF4283 domain-containing protein</fullName>
    </recommendedName>
</protein>
<feature type="region of interest" description="Disordered" evidence="1">
    <location>
        <begin position="1"/>
        <end position="104"/>
    </location>
</feature>
<gene>
    <name evidence="2" type="ORF">RHSIM_Rhsim02G0131300</name>
</gene>
<feature type="compositionally biased region" description="Basic and acidic residues" evidence="1">
    <location>
        <begin position="297"/>
        <end position="317"/>
    </location>
</feature>
<dbReference type="EMBL" id="WJXA01000002">
    <property type="protein sequence ID" value="KAF7151350.1"/>
    <property type="molecule type" value="Genomic_DNA"/>
</dbReference>
<sequence length="434" mass="48323">MACNKQLLEQPQDSCGVDEAHDSGGELVVDSEGDPRRGDSGGEPVVDSGSDPCGVESEGEPVVDSESDPCGVESGGEPVMDSEGDPRRGDSGGEPVVEMERDPCGVESGERIACTTSFIVGWKSIKKGTGEVCMAKFRIHRDSIKNGTGAFGKSNEKWKLKGGRSNEIRDLSGKWEKRSGEEKGNKNRVSKVRIKGKRVKKNIENIQIQPVGNGWLDRSVVVKMRRLISASEMVEIFRKENIENMQIKPMGGRFLILTFPTKEIMDEIIKKKWFEELKPWKGEPAKDESEEDDDVDLSDRNKIANSTKRDQSVKDTTAEGEDGNDDVEDNNMAGINLLVDLNPSAIRKAVRSQQLEESLSTEDSEHGTRSIPITQEHEHNMIDNELRTTITAGVTLGIDFEEEDVMSVREMIEGKFQEFARLRRNRFAPLRRNI</sequence>
<proteinExistence type="predicted"/>
<feature type="compositionally biased region" description="Acidic residues" evidence="1">
    <location>
        <begin position="318"/>
        <end position="329"/>
    </location>
</feature>
<evidence type="ECO:0000256" key="1">
    <source>
        <dbReference type="SAM" id="MobiDB-lite"/>
    </source>
</evidence>
<organism evidence="2 3">
    <name type="scientific">Rhododendron simsii</name>
    <name type="common">Sims's rhododendron</name>
    <dbReference type="NCBI Taxonomy" id="118357"/>
    <lineage>
        <taxon>Eukaryota</taxon>
        <taxon>Viridiplantae</taxon>
        <taxon>Streptophyta</taxon>
        <taxon>Embryophyta</taxon>
        <taxon>Tracheophyta</taxon>
        <taxon>Spermatophyta</taxon>
        <taxon>Magnoliopsida</taxon>
        <taxon>eudicotyledons</taxon>
        <taxon>Gunneridae</taxon>
        <taxon>Pentapetalae</taxon>
        <taxon>asterids</taxon>
        <taxon>Ericales</taxon>
        <taxon>Ericaceae</taxon>
        <taxon>Ericoideae</taxon>
        <taxon>Rhodoreae</taxon>
        <taxon>Rhododendron</taxon>
    </lineage>
</organism>
<evidence type="ECO:0008006" key="4">
    <source>
        <dbReference type="Google" id="ProtNLM"/>
    </source>
</evidence>
<reference evidence="2" key="1">
    <citation type="submission" date="2019-11" db="EMBL/GenBank/DDBJ databases">
        <authorList>
            <person name="Liu Y."/>
            <person name="Hou J."/>
            <person name="Li T.-Q."/>
            <person name="Guan C.-H."/>
            <person name="Wu X."/>
            <person name="Wu H.-Z."/>
            <person name="Ling F."/>
            <person name="Zhang R."/>
            <person name="Shi X.-G."/>
            <person name="Ren J.-P."/>
            <person name="Chen E.-F."/>
            <person name="Sun J.-M."/>
        </authorList>
    </citation>
    <scope>NUCLEOTIDE SEQUENCE</scope>
    <source>
        <strain evidence="2">Adult_tree_wgs_1</strain>
        <tissue evidence="2">Leaves</tissue>
    </source>
</reference>
<feature type="compositionally biased region" description="Acidic residues" evidence="1">
    <location>
        <begin position="57"/>
        <end position="67"/>
    </location>
</feature>
<feature type="region of interest" description="Disordered" evidence="1">
    <location>
        <begin position="281"/>
        <end position="330"/>
    </location>
</feature>
<dbReference type="Proteomes" id="UP000626092">
    <property type="component" value="Unassembled WGS sequence"/>
</dbReference>
<evidence type="ECO:0000313" key="3">
    <source>
        <dbReference type="Proteomes" id="UP000626092"/>
    </source>
</evidence>
<dbReference type="AlphaFoldDB" id="A0A834LWR2"/>
<comment type="caution">
    <text evidence="2">The sequence shown here is derived from an EMBL/GenBank/DDBJ whole genome shotgun (WGS) entry which is preliminary data.</text>
</comment>
<name>A0A834LWR2_RHOSS</name>